<dbReference type="WBParaSite" id="PgR161_g007_t02">
    <property type="protein sequence ID" value="PgR161_g007_t02"/>
    <property type="gene ID" value="PgR161_g007"/>
</dbReference>
<reference evidence="2" key="1">
    <citation type="submission" date="2022-11" db="UniProtKB">
        <authorList>
            <consortium name="WormBaseParasite"/>
        </authorList>
    </citation>
    <scope>IDENTIFICATION</scope>
</reference>
<sequence length="41" mass="4540">MRSVRSVTHSSQQHLFIPSILSSSATPAPIVLLNFKESLEM</sequence>
<keyword evidence="1" id="KW-1185">Reference proteome</keyword>
<name>A0A915CGJ0_PARUN</name>
<dbReference type="Proteomes" id="UP000887569">
    <property type="component" value="Unplaced"/>
</dbReference>
<protein>
    <submittedName>
        <fullName evidence="2">Uncharacterized protein</fullName>
    </submittedName>
</protein>
<evidence type="ECO:0000313" key="2">
    <source>
        <dbReference type="WBParaSite" id="PgR161_g007_t02"/>
    </source>
</evidence>
<accession>A0A915CGJ0</accession>
<organism evidence="1 2">
    <name type="scientific">Parascaris univalens</name>
    <name type="common">Nematode worm</name>
    <dbReference type="NCBI Taxonomy" id="6257"/>
    <lineage>
        <taxon>Eukaryota</taxon>
        <taxon>Metazoa</taxon>
        <taxon>Ecdysozoa</taxon>
        <taxon>Nematoda</taxon>
        <taxon>Chromadorea</taxon>
        <taxon>Rhabditida</taxon>
        <taxon>Spirurina</taxon>
        <taxon>Ascaridomorpha</taxon>
        <taxon>Ascaridoidea</taxon>
        <taxon>Ascarididae</taxon>
        <taxon>Parascaris</taxon>
    </lineage>
</organism>
<evidence type="ECO:0000313" key="1">
    <source>
        <dbReference type="Proteomes" id="UP000887569"/>
    </source>
</evidence>
<proteinExistence type="predicted"/>
<dbReference type="AlphaFoldDB" id="A0A915CGJ0"/>